<gene>
    <name evidence="2" type="primary">Acey_s0193.g1407</name>
    <name evidence="2" type="ORF">Y032_0193g1407</name>
</gene>
<keyword evidence="1" id="KW-0812">Transmembrane</keyword>
<evidence type="ECO:0000313" key="3">
    <source>
        <dbReference type="Proteomes" id="UP000024635"/>
    </source>
</evidence>
<accession>A0A016SPB7</accession>
<evidence type="ECO:0000256" key="1">
    <source>
        <dbReference type="SAM" id="Phobius"/>
    </source>
</evidence>
<reference evidence="3" key="1">
    <citation type="journal article" date="2015" name="Nat. Genet.">
        <title>The genome and transcriptome of the zoonotic hookworm Ancylostoma ceylanicum identify infection-specific gene families.</title>
        <authorList>
            <person name="Schwarz E.M."/>
            <person name="Hu Y."/>
            <person name="Antoshechkin I."/>
            <person name="Miller M.M."/>
            <person name="Sternberg P.W."/>
            <person name="Aroian R.V."/>
        </authorList>
    </citation>
    <scope>NUCLEOTIDE SEQUENCE</scope>
    <source>
        <strain evidence="3">HY135</strain>
    </source>
</reference>
<dbReference type="EMBL" id="JARK01001529">
    <property type="protein sequence ID" value="EYB92523.1"/>
    <property type="molecule type" value="Genomic_DNA"/>
</dbReference>
<keyword evidence="1" id="KW-1133">Transmembrane helix</keyword>
<sequence length="280" mass="31162">MFCACMHERLREGSELHSHTDWPSKMRLRANALFLVTIVCGTILVVLLSIVLSSGPAQPEEVSSVMYFALCLGDGDGGEQYFGRNGTPESEDCSFYLNVNNTRRSIMAMQNLNQRYSYILYDECARSTVPLKALDAIARLASFKPIPGGTFNQTSAIGEFARHGTERDRLVYYFPCKYSYSDNLLRNANAINDADYEGKANCITFFAGVKSADEMGKLKPEKLGEPKRVVLVSLRGINLTTKVEQNGEAISVSRAYTTDHVSKVVDSILSSFRSHNFVYV</sequence>
<keyword evidence="1" id="KW-0472">Membrane</keyword>
<evidence type="ECO:0000313" key="2">
    <source>
        <dbReference type="EMBL" id="EYB92523.1"/>
    </source>
</evidence>
<keyword evidence="3" id="KW-1185">Reference proteome</keyword>
<dbReference type="STRING" id="53326.A0A016SPB7"/>
<dbReference type="Proteomes" id="UP000024635">
    <property type="component" value="Unassembled WGS sequence"/>
</dbReference>
<feature type="transmembrane region" description="Helical" evidence="1">
    <location>
        <begin position="32"/>
        <end position="52"/>
    </location>
</feature>
<organism evidence="2 3">
    <name type="scientific">Ancylostoma ceylanicum</name>
    <dbReference type="NCBI Taxonomy" id="53326"/>
    <lineage>
        <taxon>Eukaryota</taxon>
        <taxon>Metazoa</taxon>
        <taxon>Ecdysozoa</taxon>
        <taxon>Nematoda</taxon>
        <taxon>Chromadorea</taxon>
        <taxon>Rhabditida</taxon>
        <taxon>Rhabditina</taxon>
        <taxon>Rhabditomorpha</taxon>
        <taxon>Strongyloidea</taxon>
        <taxon>Ancylostomatidae</taxon>
        <taxon>Ancylostomatinae</taxon>
        <taxon>Ancylostoma</taxon>
    </lineage>
</organism>
<dbReference type="AlphaFoldDB" id="A0A016SPB7"/>
<comment type="caution">
    <text evidence="2">The sequence shown here is derived from an EMBL/GenBank/DDBJ whole genome shotgun (WGS) entry which is preliminary data.</text>
</comment>
<proteinExistence type="predicted"/>
<protein>
    <submittedName>
        <fullName evidence="2">Uncharacterized protein</fullName>
    </submittedName>
</protein>
<name>A0A016SPB7_9BILA</name>